<comment type="catalytic activity">
    <reaction evidence="14">
        <text>a 2,3-saturated acyl-[ACP] + NAD(+) = a (2E)-enoyl-[ACP] + NADH + H(+)</text>
        <dbReference type="Rhea" id="RHEA:10240"/>
        <dbReference type="Rhea" id="RHEA-COMP:9925"/>
        <dbReference type="Rhea" id="RHEA-COMP:9926"/>
        <dbReference type="ChEBI" id="CHEBI:15378"/>
        <dbReference type="ChEBI" id="CHEBI:57540"/>
        <dbReference type="ChEBI" id="CHEBI:57945"/>
        <dbReference type="ChEBI" id="CHEBI:78784"/>
        <dbReference type="ChEBI" id="CHEBI:78785"/>
        <dbReference type="EC" id="1.3.1.9"/>
    </reaction>
</comment>
<dbReference type="CDD" id="cd05372">
    <property type="entry name" value="ENR_SDR"/>
    <property type="match status" value="1"/>
</dbReference>
<dbReference type="Gene3D" id="3.40.50.720">
    <property type="entry name" value="NAD(P)-binding Rossmann-like Domain"/>
    <property type="match status" value="1"/>
</dbReference>
<comment type="subcellular location">
    <subcellularLocation>
        <location evidence="1">Plastid</location>
        <location evidence="1">Chloroplast</location>
    </subcellularLocation>
</comment>
<dbReference type="EMBL" id="CP039347">
    <property type="protein sequence ID" value="QCD88748.1"/>
    <property type="molecule type" value="Genomic_DNA"/>
</dbReference>
<comment type="pathway">
    <text evidence="2">Lipid metabolism; fatty acid biosynthesis.</text>
</comment>
<name>A0A4D6LJR1_VIGUN</name>
<dbReference type="NCBIfam" id="NF004957">
    <property type="entry name" value="PRK06300.1"/>
    <property type="match status" value="1"/>
</dbReference>
<evidence type="ECO:0000256" key="10">
    <source>
        <dbReference type="ARBA" id="ARBA00022946"/>
    </source>
</evidence>
<organism evidence="17 18">
    <name type="scientific">Vigna unguiculata</name>
    <name type="common">Cowpea</name>
    <dbReference type="NCBI Taxonomy" id="3917"/>
    <lineage>
        <taxon>Eukaryota</taxon>
        <taxon>Viridiplantae</taxon>
        <taxon>Streptophyta</taxon>
        <taxon>Embryophyta</taxon>
        <taxon>Tracheophyta</taxon>
        <taxon>Spermatophyta</taxon>
        <taxon>Magnoliopsida</taxon>
        <taxon>eudicotyledons</taxon>
        <taxon>Gunneridae</taxon>
        <taxon>Pentapetalae</taxon>
        <taxon>rosids</taxon>
        <taxon>fabids</taxon>
        <taxon>Fabales</taxon>
        <taxon>Fabaceae</taxon>
        <taxon>Papilionoideae</taxon>
        <taxon>50 kb inversion clade</taxon>
        <taxon>NPAAA clade</taxon>
        <taxon>indigoferoid/millettioid clade</taxon>
        <taxon>Phaseoleae</taxon>
        <taxon>Vigna</taxon>
    </lineage>
</organism>
<dbReference type="Pfam" id="PF13561">
    <property type="entry name" value="adh_short_C2"/>
    <property type="match status" value="1"/>
</dbReference>
<evidence type="ECO:0000256" key="2">
    <source>
        <dbReference type="ARBA" id="ARBA00005194"/>
    </source>
</evidence>
<dbReference type="AlphaFoldDB" id="A0A4D6LJR1"/>
<dbReference type="EC" id="1.3.1.9" evidence="5"/>
<gene>
    <name evidence="17" type="ORF">DEO72_LG3g3298</name>
</gene>
<evidence type="ECO:0000256" key="9">
    <source>
        <dbReference type="ARBA" id="ARBA00022832"/>
    </source>
</evidence>
<keyword evidence="18" id="KW-1185">Reference proteome</keyword>
<evidence type="ECO:0000313" key="18">
    <source>
        <dbReference type="Proteomes" id="UP000501690"/>
    </source>
</evidence>
<keyword evidence="7" id="KW-0150">Chloroplast</keyword>
<dbReference type="OrthoDB" id="417891at2759"/>
<evidence type="ECO:0000256" key="3">
    <source>
        <dbReference type="ARBA" id="ARBA00009233"/>
    </source>
</evidence>
<keyword evidence="6" id="KW-0444">Lipid biosynthesis</keyword>
<dbReference type="FunFam" id="1.10.8.400:FF:000001">
    <property type="entry name" value="Enoyl-[acyl-carrier-protein] reductase [NADH]"/>
    <property type="match status" value="1"/>
</dbReference>
<keyword evidence="10" id="KW-0809">Transit peptide</keyword>
<comment type="similarity">
    <text evidence="3">Belongs to the short-chain dehydrogenases/reductases (SDR) family. FabI subfamily.</text>
</comment>
<dbReference type="SUPFAM" id="SSF51735">
    <property type="entry name" value="NAD(P)-binding Rossmann-fold domains"/>
    <property type="match status" value="1"/>
</dbReference>
<evidence type="ECO:0000256" key="15">
    <source>
        <dbReference type="ARBA" id="ARBA00053870"/>
    </source>
</evidence>
<dbReference type="FunFam" id="3.40.50.720:FF:000192">
    <property type="entry name" value="Enoyl-[acyl-carrier-protein] reductase [NADH]"/>
    <property type="match status" value="1"/>
</dbReference>
<protein>
    <recommendedName>
        <fullName evidence="16">Enoyl-[acyl-carrier-protein] reductase [NADH], chloroplastic</fullName>
        <ecNumber evidence="5">1.3.1.9</ecNumber>
    </recommendedName>
</protein>
<evidence type="ECO:0000256" key="14">
    <source>
        <dbReference type="ARBA" id="ARBA00048572"/>
    </source>
</evidence>
<evidence type="ECO:0000256" key="11">
    <source>
        <dbReference type="ARBA" id="ARBA00023002"/>
    </source>
</evidence>
<proteinExistence type="inferred from homology"/>
<evidence type="ECO:0000256" key="5">
    <source>
        <dbReference type="ARBA" id="ARBA00012996"/>
    </source>
</evidence>
<dbReference type="Gene3D" id="1.10.8.400">
    <property type="entry name" value="Enoyl acyl carrier protein reductase"/>
    <property type="match status" value="1"/>
</dbReference>
<dbReference type="InterPro" id="IPR014358">
    <property type="entry name" value="Enoyl-ACP_Rdtase_NADH"/>
</dbReference>
<keyword evidence="11" id="KW-0560">Oxidoreductase</keyword>
<keyword evidence="13" id="KW-0275">Fatty acid biosynthesis</keyword>
<keyword evidence="12" id="KW-0443">Lipid metabolism</keyword>
<dbReference type="GO" id="GO:0009507">
    <property type="term" value="C:chloroplast"/>
    <property type="evidence" value="ECO:0007669"/>
    <property type="project" value="UniProtKB-SubCell"/>
</dbReference>
<keyword evidence="9" id="KW-0276">Fatty acid metabolism</keyword>
<evidence type="ECO:0000256" key="13">
    <source>
        <dbReference type="ARBA" id="ARBA00023160"/>
    </source>
</evidence>
<evidence type="ECO:0000256" key="1">
    <source>
        <dbReference type="ARBA" id="ARBA00004229"/>
    </source>
</evidence>
<comment type="function">
    <text evidence="15">Catalyzes the NAD-dependent reduction of a carbon-carbon double bond in an enoyl moiety that is covalently linked to an acyl carrier protein (ACP). Catalyzes the last reduction step in the de novo synthesis cycle of fatty acids. Involved in the elongation cycle of fatty acids which are used in lipid metabolism. Required for normal plant growth.</text>
</comment>
<dbReference type="Proteomes" id="UP000501690">
    <property type="component" value="Linkage Group LG3"/>
</dbReference>
<dbReference type="GO" id="GO:0004318">
    <property type="term" value="F:enoyl-[acyl-carrier-protein] reductase (NADH) activity"/>
    <property type="evidence" value="ECO:0007669"/>
    <property type="project" value="UniProtKB-EC"/>
</dbReference>
<dbReference type="Gramene" id="Vigun11g192800.1.v1.2">
    <property type="protein sequence ID" value="Vigun11g192800.1.v1.2"/>
    <property type="gene ID" value="Vigun11g192800.v1.2"/>
</dbReference>
<evidence type="ECO:0000256" key="6">
    <source>
        <dbReference type="ARBA" id="ARBA00022516"/>
    </source>
</evidence>
<evidence type="ECO:0000256" key="7">
    <source>
        <dbReference type="ARBA" id="ARBA00022528"/>
    </source>
</evidence>
<reference evidence="17 18" key="1">
    <citation type="submission" date="2019-04" db="EMBL/GenBank/DDBJ databases">
        <title>An improved genome assembly and genetic linkage map for asparagus bean, Vigna unguiculata ssp. sesquipedialis.</title>
        <authorList>
            <person name="Xia Q."/>
            <person name="Zhang R."/>
            <person name="Dong Y."/>
        </authorList>
    </citation>
    <scope>NUCLEOTIDE SEQUENCE [LARGE SCALE GENOMIC DNA]</scope>
    <source>
        <tissue evidence="17">Leaf</tissue>
    </source>
</reference>
<dbReference type="InterPro" id="IPR002347">
    <property type="entry name" value="SDR_fam"/>
</dbReference>
<dbReference type="GO" id="GO:0006633">
    <property type="term" value="P:fatty acid biosynthetic process"/>
    <property type="evidence" value="ECO:0007669"/>
    <property type="project" value="UniProtKB-KW"/>
</dbReference>
<evidence type="ECO:0000256" key="4">
    <source>
        <dbReference type="ARBA" id="ARBA00011881"/>
    </source>
</evidence>
<dbReference type="PANTHER" id="PTHR43159:SF6">
    <property type="entry name" value="ENOYL-[ACYL-CARRIER-PROTEIN] REDUCTASE [NADH] 1, CHLOROPLASTIC ISOFORM X1"/>
    <property type="match status" value="1"/>
</dbReference>
<accession>A0A4D6LJR1</accession>
<evidence type="ECO:0000256" key="16">
    <source>
        <dbReference type="ARBA" id="ARBA00067308"/>
    </source>
</evidence>
<evidence type="ECO:0000256" key="12">
    <source>
        <dbReference type="ARBA" id="ARBA00023098"/>
    </source>
</evidence>
<evidence type="ECO:0000256" key="8">
    <source>
        <dbReference type="ARBA" id="ARBA00022640"/>
    </source>
</evidence>
<evidence type="ECO:0000313" key="17">
    <source>
        <dbReference type="EMBL" id="QCD88748.1"/>
    </source>
</evidence>
<keyword evidence="8" id="KW-0934">Plastid</keyword>
<dbReference type="PANTHER" id="PTHR43159">
    <property type="entry name" value="ENOYL-[ACYL-CARRIER-PROTEIN] REDUCTASE"/>
    <property type="match status" value="1"/>
</dbReference>
<dbReference type="InterPro" id="IPR036291">
    <property type="entry name" value="NAD(P)-bd_dom_sf"/>
</dbReference>
<comment type="subunit">
    <text evidence="4">Homotetramer.</text>
</comment>
<dbReference type="PRINTS" id="PR00081">
    <property type="entry name" value="GDHRDH"/>
</dbReference>
<sequence>MATTPFSGLQFAMSRSCIPSSQKIADASALVLGGKSKIESWNKLASACNVASVQPLQRGFTSSSMKSVKSVTKATSESSAESAVSGLPINLKGKRAFIAGVADDNGYGWAIAKSLAAAGAEILVGTWVPALNIFESSLRRGKFDESRVLPDGSMMEITKVYPLDAVFDNLDEVPEDIKTNKRYAGSTKWTVQEVAESVKEDFGSIDILVHSLANGPEVTKPLLETSRNGYLAAISASSYSYVSLLKHFLPILNTGGSSISLTYIASERIIPGYGGGMSSAKAALESDTRVLAFEAGRKRRIRVNTISAGPLRSRAAKAIGFIDMMIDYSLANAPLQKELSAEEVGNAAAFLASPLASAITGTVLYVDNGLNAMGVGVDSPIFKDLDIPKDQH</sequence>